<dbReference type="EMBL" id="CAKOFQ010007310">
    <property type="protein sequence ID" value="CAH1997961.1"/>
    <property type="molecule type" value="Genomic_DNA"/>
</dbReference>
<evidence type="ECO:0000313" key="2">
    <source>
        <dbReference type="Proteomes" id="UP001152888"/>
    </source>
</evidence>
<accession>A0A9P0LLV9</accession>
<evidence type="ECO:0000313" key="1">
    <source>
        <dbReference type="EMBL" id="CAH1997961.1"/>
    </source>
</evidence>
<proteinExistence type="predicted"/>
<reference evidence="1" key="1">
    <citation type="submission" date="2022-03" db="EMBL/GenBank/DDBJ databases">
        <authorList>
            <person name="Sayadi A."/>
        </authorList>
    </citation>
    <scope>NUCLEOTIDE SEQUENCE</scope>
</reference>
<dbReference type="AlphaFoldDB" id="A0A9P0LLV9"/>
<dbReference type="Proteomes" id="UP001152888">
    <property type="component" value="Unassembled WGS sequence"/>
</dbReference>
<name>A0A9P0LLV9_ACAOB</name>
<comment type="caution">
    <text evidence="1">The sequence shown here is derived from an EMBL/GenBank/DDBJ whole genome shotgun (WGS) entry which is preliminary data.</text>
</comment>
<keyword evidence="2" id="KW-1185">Reference proteome</keyword>
<protein>
    <submittedName>
        <fullName evidence="1">Uncharacterized protein</fullName>
    </submittedName>
</protein>
<organism evidence="1 2">
    <name type="scientific">Acanthoscelides obtectus</name>
    <name type="common">Bean weevil</name>
    <name type="synonym">Bruchus obtectus</name>
    <dbReference type="NCBI Taxonomy" id="200917"/>
    <lineage>
        <taxon>Eukaryota</taxon>
        <taxon>Metazoa</taxon>
        <taxon>Ecdysozoa</taxon>
        <taxon>Arthropoda</taxon>
        <taxon>Hexapoda</taxon>
        <taxon>Insecta</taxon>
        <taxon>Pterygota</taxon>
        <taxon>Neoptera</taxon>
        <taxon>Endopterygota</taxon>
        <taxon>Coleoptera</taxon>
        <taxon>Polyphaga</taxon>
        <taxon>Cucujiformia</taxon>
        <taxon>Chrysomeloidea</taxon>
        <taxon>Chrysomelidae</taxon>
        <taxon>Bruchinae</taxon>
        <taxon>Bruchini</taxon>
        <taxon>Acanthoscelides</taxon>
    </lineage>
</organism>
<gene>
    <name evidence="1" type="ORF">ACAOBT_LOCUS24071</name>
</gene>
<sequence length="39" mass="4638">MVGPYLRQFEQLKNVPKNVLKNKVVFSSIFFKKNCYCIL</sequence>